<dbReference type="RefSeq" id="WP_148695212.1">
    <property type="nucleotide sequence ID" value="NZ_LT981265.1"/>
</dbReference>
<evidence type="ECO:0000313" key="2">
    <source>
        <dbReference type="EMBL" id="SPC34329.1"/>
    </source>
</evidence>
<gene>
    <name evidence="2" type="ORF">NCAV_1162</name>
</gene>
<dbReference type="AlphaFoldDB" id="A0A2K5ARU7"/>
<dbReference type="GeneID" id="41595170"/>
<accession>A0A2K5ARU7</accession>
<evidence type="ECO:0000313" key="3">
    <source>
        <dbReference type="Proteomes" id="UP000236248"/>
    </source>
</evidence>
<keyword evidence="3" id="KW-1185">Reference proteome</keyword>
<reference evidence="3" key="1">
    <citation type="submission" date="2018-01" db="EMBL/GenBank/DDBJ databases">
        <authorList>
            <person name="Kerou L M."/>
        </authorList>
    </citation>
    <scope>NUCLEOTIDE SEQUENCE [LARGE SCALE GENOMIC DNA]</scope>
    <source>
        <strain evidence="3">SCU2</strain>
    </source>
</reference>
<proteinExistence type="predicted"/>
<organism evidence="2 3">
    <name type="scientific">Candidatus Nitrosocaldus cavascurensis</name>
    <dbReference type="NCBI Taxonomy" id="2058097"/>
    <lineage>
        <taxon>Archaea</taxon>
        <taxon>Nitrososphaerota</taxon>
        <taxon>Nitrososphaeria</taxon>
        <taxon>Candidatus Nitrosocaldales</taxon>
        <taxon>Candidatus Nitrosocaldaceae</taxon>
        <taxon>Candidatus Nitrosocaldus</taxon>
    </lineage>
</organism>
<sequence>MNKRKILALSLLSMLAISVMPSALAFQIREAQVFTPQNEVGVEFLSVRVSTIEHPQGGKLKDMLSGVNERIIFRANDSTPGIEVLKEKINKGLLEAGSPARVKEVKEVIYNVALQDDGMKVTMQQSLTLKLLLTGIVIQEAVYEQPAIIDLNWRGFKVNEQVPITLNADGTTVNMDINTMRGYLEVKYPEVVSLLSRDSKFSEMLNDPLINYERIRELPITQWHKLINALQSMAEAEKWGVKEPAPAVTVVSAGEGSLREGQHPPRVLSAQATIDGSTYYMTIQDPPISATLDIYYWAEPIRDEHGDAARVYLTEPQGQLQQSSTGNFPLMVLLAFAGMMGAIAGFVIWRANRK</sequence>
<evidence type="ECO:0000256" key="1">
    <source>
        <dbReference type="SAM" id="Phobius"/>
    </source>
</evidence>
<protein>
    <submittedName>
        <fullName evidence="2">Uncharacterized protein</fullName>
    </submittedName>
</protein>
<dbReference type="Proteomes" id="UP000236248">
    <property type="component" value="Chromosome NCAV"/>
</dbReference>
<feature type="transmembrane region" description="Helical" evidence="1">
    <location>
        <begin position="328"/>
        <end position="349"/>
    </location>
</feature>
<name>A0A2K5ARU7_9ARCH</name>
<dbReference type="EMBL" id="LT981265">
    <property type="protein sequence ID" value="SPC34329.1"/>
    <property type="molecule type" value="Genomic_DNA"/>
</dbReference>
<keyword evidence="1" id="KW-0812">Transmembrane</keyword>
<keyword evidence="1" id="KW-1133">Transmembrane helix</keyword>
<keyword evidence="1" id="KW-0472">Membrane</keyword>
<dbReference type="KEGG" id="ncv:NCAV_1162"/>